<sequence>MNSLLQPYIFLVDDDEDDHFLVQQVFNQYNPRCRFTSFLNGAELLRALDEAIQLPTLILLDLNMPNMSGFEALHLLRQQSRYDAVPIVILTTSDLDSDRQQAAALKANGFFTKPSSLEQMNQIVLQLQRDWLRDKQRAHS</sequence>
<dbReference type="SUPFAM" id="SSF52172">
    <property type="entry name" value="CheY-like"/>
    <property type="match status" value="1"/>
</dbReference>
<accession>A0ABW5MAV8</accession>
<protein>
    <submittedName>
        <fullName evidence="3">Response regulator</fullName>
    </submittedName>
</protein>
<name>A0ABW5MAV8_9BACT</name>
<evidence type="ECO:0000313" key="4">
    <source>
        <dbReference type="Proteomes" id="UP001597469"/>
    </source>
</evidence>
<feature type="domain" description="Response regulatory" evidence="2">
    <location>
        <begin position="8"/>
        <end position="128"/>
    </location>
</feature>
<evidence type="ECO:0000256" key="1">
    <source>
        <dbReference type="PROSITE-ProRule" id="PRU00169"/>
    </source>
</evidence>
<evidence type="ECO:0000313" key="3">
    <source>
        <dbReference type="EMBL" id="MFD2574133.1"/>
    </source>
</evidence>
<dbReference type="RefSeq" id="WP_381527511.1">
    <property type="nucleotide sequence ID" value="NZ_JBHULN010000024.1"/>
</dbReference>
<dbReference type="PANTHER" id="PTHR44520">
    <property type="entry name" value="RESPONSE REGULATOR RCP1-RELATED"/>
    <property type="match status" value="1"/>
</dbReference>
<keyword evidence="4" id="KW-1185">Reference proteome</keyword>
<dbReference type="EMBL" id="JBHULN010000024">
    <property type="protein sequence ID" value="MFD2574133.1"/>
    <property type="molecule type" value="Genomic_DNA"/>
</dbReference>
<dbReference type="InterPro" id="IPR001789">
    <property type="entry name" value="Sig_transdc_resp-reg_receiver"/>
</dbReference>
<reference evidence="4" key="1">
    <citation type="journal article" date="2019" name="Int. J. Syst. Evol. Microbiol.">
        <title>The Global Catalogue of Microorganisms (GCM) 10K type strain sequencing project: providing services to taxonomists for standard genome sequencing and annotation.</title>
        <authorList>
            <consortium name="The Broad Institute Genomics Platform"/>
            <consortium name="The Broad Institute Genome Sequencing Center for Infectious Disease"/>
            <person name="Wu L."/>
            <person name="Ma J."/>
        </authorList>
    </citation>
    <scope>NUCLEOTIDE SEQUENCE [LARGE SCALE GENOMIC DNA]</scope>
    <source>
        <strain evidence="4">KCTC 42805</strain>
    </source>
</reference>
<dbReference type="Gene3D" id="3.40.50.2300">
    <property type="match status" value="1"/>
</dbReference>
<proteinExistence type="predicted"/>
<dbReference type="SMART" id="SM00448">
    <property type="entry name" value="REC"/>
    <property type="match status" value="1"/>
</dbReference>
<feature type="modified residue" description="4-aspartylphosphate" evidence="1">
    <location>
        <position position="61"/>
    </location>
</feature>
<gene>
    <name evidence="3" type="ORF">ACFSUS_26085</name>
</gene>
<dbReference type="PANTHER" id="PTHR44520:SF2">
    <property type="entry name" value="RESPONSE REGULATOR RCP1"/>
    <property type="match status" value="1"/>
</dbReference>
<dbReference type="InterPro" id="IPR011006">
    <property type="entry name" value="CheY-like_superfamily"/>
</dbReference>
<evidence type="ECO:0000259" key="2">
    <source>
        <dbReference type="PROSITE" id="PS50110"/>
    </source>
</evidence>
<comment type="caution">
    <text evidence="3">The sequence shown here is derived from an EMBL/GenBank/DDBJ whole genome shotgun (WGS) entry which is preliminary data.</text>
</comment>
<organism evidence="3 4">
    <name type="scientific">Spirosoma soli</name>
    <dbReference type="NCBI Taxonomy" id="1770529"/>
    <lineage>
        <taxon>Bacteria</taxon>
        <taxon>Pseudomonadati</taxon>
        <taxon>Bacteroidota</taxon>
        <taxon>Cytophagia</taxon>
        <taxon>Cytophagales</taxon>
        <taxon>Cytophagaceae</taxon>
        <taxon>Spirosoma</taxon>
    </lineage>
</organism>
<dbReference type="InterPro" id="IPR052893">
    <property type="entry name" value="TCS_response_regulator"/>
</dbReference>
<dbReference type="PROSITE" id="PS50110">
    <property type="entry name" value="RESPONSE_REGULATORY"/>
    <property type="match status" value="1"/>
</dbReference>
<dbReference type="Pfam" id="PF00072">
    <property type="entry name" value="Response_reg"/>
    <property type="match status" value="1"/>
</dbReference>
<dbReference type="Proteomes" id="UP001597469">
    <property type="component" value="Unassembled WGS sequence"/>
</dbReference>
<keyword evidence="1" id="KW-0597">Phosphoprotein</keyword>